<keyword evidence="3" id="KW-1185">Reference proteome</keyword>
<sequence>MPLRYFDSVDELHRWGHTFPNNEKLHRCRIALRIAAMMVPHDKDYGLALLVDAANTMEPEELTKFAVNAYHQDDPSKVVVAFITDFPELVNPAAKVVHREYVGQLLVCDQVAWGRRVHQMGHDKMHKLVVSGRYEKPRLLYSTTAELMQQMHASTENAEAWQLKELFAPSGGWY</sequence>
<gene>
    <name evidence="2" type="primary">Aste57867_14237</name>
    <name evidence="1" type="ORF">As57867_014186</name>
    <name evidence="2" type="ORF">ASTE57867_14237</name>
</gene>
<evidence type="ECO:0000313" key="2">
    <source>
        <dbReference type="EMBL" id="VFT91062.1"/>
    </source>
</evidence>
<dbReference type="OrthoDB" id="59323at2759"/>
<accession>A0A485L102</accession>
<protein>
    <submittedName>
        <fullName evidence="2">Aste57867_14237 protein</fullName>
    </submittedName>
</protein>
<dbReference type="AlphaFoldDB" id="A0A485L102"/>
<dbReference type="EMBL" id="CAADRA010005553">
    <property type="protein sequence ID" value="VFT91062.1"/>
    <property type="molecule type" value="Genomic_DNA"/>
</dbReference>
<reference evidence="1" key="2">
    <citation type="submission" date="2019-06" db="EMBL/GenBank/DDBJ databases">
        <title>Genomics analysis of Aphanomyces spp. identifies a new class of oomycete effector associated with host adaptation.</title>
        <authorList>
            <person name="Gaulin E."/>
        </authorList>
    </citation>
    <scope>NUCLEOTIDE SEQUENCE</scope>
    <source>
        <strain evidence="1">CBS 578.67</strain>
    </source>
</reference>
<name>A0A485L102_9STRA</name>
<proteinExistence type="predicted"/>
<organism evidence="2 3">
    <name type="scientific">Aphanomyces stellatus</name>
    <dbReference type="NCBI Taxonomy" id="120398"/>
    <lineage>
        <taxon>Eukaryota</taxon>
        <taxon>Sar</taxon>
        <taxon>Stramenopiles</taxon>
        <taxon>Oomycota</taxon>
        <taxon>Saprolegniomycetes</taxon>
        <taxon>Saprolegniales</taxon>
        <taxon>Verrucalvaceae</taxon>
        <taxon>Aphanomyces</taxon>
    </lineage>
</organism>
<reference evidence="2 3" key="1">
    <citation type="submission" date="2019-03" db="EMBL/GenBank/DDBJ databases">
        <authorList>
            <person name="Gaulin E."/>
            <person name="Dumas B."/>
        </authorList>
    </citation>
    <scope>NUCLEOTIDE SEQUENCE [LARGE SCALE GENOMIC DNA]</scope>
    <source>
        <strain evidence="2">CBS 568.67</strain>
    </source>
</reference>
<dbReference type="Proteomes" id="UP000332933">
    <property type="component" value="Unassembled WGS sequence"/>
</dbReference>
<evidence type="ECO:0000313" key="1">
    <source>
        <dbReference type="EMBL" id="KAF0694895.1"/>
    </source>
</evidence>
<dbReference type="EMBL" id="VJMH01005532">
    <property type="protein sequence ID" value="KAF0694895.1"/>
    <property type="molecule type" value="Genomic_DNA"/>
</dbReference>
<evidence type="ECO:0000313" key="3">
    <source>
        <dbReference type="Proteomes" id="UP000332933"/>
    </source>
</evidence>